<feature type="transmembrane region" description="Helical" evidence="7">
    <location>
        <begin position="199"/>
        <end position="216"/>
    </location>
</feature>
<dbReference type="OrthoDB" id="871140at2"/>
<evidence type="ECO:0000256" key="6">
    <source>
        <dbReference type="ARBA" id="ARBA00023136"/>
    </source>
</evidence>
<dbReference type="Proteomes" id="UP000192418">
    <property type="component" value="Unassembled WGS sequence"/>
</dbReference>
<comment type="pathway">
    <text evidence="7">Protein modification; lipoprotein biosynthesis (diacylglyceryl transfer).</text>
</comment>
<evidence type="ECO:0000313" key="9">
    <source>
        <dbReference type="Proteomes" id="UP000192418"/>
    </source>
</evidence>
<evidence type="ECO:0000256" key="4">
    <source>
        <dbReference type="ARBA" id="ARBA00022692"/>
    </source>
</evidence>
<dbReference type="NCBIfam" id="TIGR00544">
    <property type="entry name" value="lgt"/>
    <property type="match status" value="1"/>
</dbReference>
<dbReference type="InterPro" id="IPR001640">
    <property type="entry name" value="Lgt"/>
</dbReference>
<gene>
    <name evidence="7" type="primary">lgt</name>
    <name evidence="8" type="ORF">SAMN02746065_102129</name>
</gene>
<keyword evidence="2 7" id="KW-1003">Cell membrane</keyword>
<accession>A0A1W1Z7D1</accession>
<dbReference type="RefSeq" id="WP_084066802.1">
    <property type="nucleotide sequence ID" value="NZ_FWXY01000002.1"/>
</dbReference>
<dbReference type="STRING" id="1121400.SAMN02746065_102129"/>
<dbReference type="HAMAP" id="MF_01147">
    <property type="entry name" value="Lgt"/>
    <property type="match status" value="1"/>
</dbReference>
<feature type="transmembrane region" description="Helical" evidence="7">
    <location>
        <begin position="228"/>
        <end position="250"/>
    </location>
</feature>
<keyword evidence="6 7" id="KW-0472">Membrane</keyword>
<comment type="function">
    <text evidence="7">Catalyzes the transfer of the diacylglyceryl group from phosphatidylglycerol to the sulfhydryl group of the N-terminal cysteine of a prolipoprotein, the first step in the formation of mature lipoproteins.</text>
</comment>
<name>A0A1W1Z7D1_9BACT</name>
<dbReference type="EMBL" id="FWXY01000002">
    <property type="protein sequence ID" value="SMC44350.1"/>
    <property type="molecule type" value="Genomic_DNA"/>
</dbReference>
<keyword evidence="9" id="KW-1185">Reference proteome</keyword>
<organism evidence="8 9">
    <name type="scientific">Desulfocicer vacuolatum DSM 3385</name>
    <dbReference type="NCBI Taxonomy" id="1121400"/>
    <lineage>
        <taxon>Bacteria</taxon>
        <taxon>Pseudomonadati</taxon>
        <taxon>Thermodesulfobacteriota</taxon>
        <taxon>Desulfobacteria</taxon>
        <taxon>Desulfobacterales</taxon>
        <taxon>Desulfobacteraceae</taxon>
        <taxon>Desulfocicer</taxon>
    </lineage>
</organism>
<evidence type="ECO:0000256" key="1">
    <source>
        <dbReference type="ARBA" id="ARBA00007150"/>
    </source>
</evidence>
<comment type="catalytic activity">
    <reaction evidence="7">
        <text>L-cysteinyl-[prolipoprotein] + a 1,2-diacyl-sn-glycero-3-phospho-(1'-sn-glycerol) = an S-1,2-diacyl-sn-glyceryl-L-cysteinyl-[prolipoprotein] + sn-glycerol 1-phosphate + H(+)</text>
        <dbReference type="Rhea" id="RHEA:56712"/>
        <dbReference type="Rhea" id="RHEA-COMP:14679"/>
        <dbReference type="Rhea" id="RHEA-COMP:14680"/>
        <dbReference type="ChEBI" id="CHEBI:15378"/>
        <dbReference type="ChEBI" id="CHEBI:29950"/>
        <dbReference type="ChEBI" id="CHEBI:57685"/>
        <dbReference type="ChEBI" id="CHEBI:64716"/>
        <dbReference type="ChEBI" id="CHEBI:140658"/>
        <dbReference type="EC" id="2.5.1.145"/>
    </reaction>
</comment>
<feature type="transmembrane region" description="Helical" evidence="7">
    <location>
        <begin position="89"/>
        <end position="106"/>
    </location>
</feature>
<feature type="transmembrane region" description="Helical" evidence="7">
    <location>
        <begin position="12"/>
        <end position="30"/>
    </location>
</feature>
<dbReference type="PANTHER" id="PTHR30589">
    <property type="entry name" value="PROLIPOPROTEIN DIACYLGLYCERYL TRANSFERASE"/>
    <property type="match status" value="1"/>
</dbReference>
<dbReference type="Pfam" id="PF01790">
    <property type="entry name" value="LGT"/>
    <property type="match status" value="1"/>
</dbReference>
<keyword evidence="8" id="KW-0449">Lipoprotein</keyword>
<evidence type="ECO:0000256" key="3">
    <source>
        <dbReference type="ARBA" id="ARBA00022679"/>
    </source>
</evidence>
<comment type="subcellular location">
    <subcellularLocation>
        <location evidence="7">Cell membrane</location>
        <topology evidence="7">Multi-pass membrane protein</topology>
    </subcellularLocation>
</comment>
<feature type="transmembrane region" description="Helical" evidence="7">
    <location>
        <begin position="50"/>
        <end position="68"/>
    </location>
</feature>
<feature type="binding site" evidence="7">
    <location>
        <position position="132"/>
    </location>
    <ligand>
        <name>a 1,2-diacyl-sn-glycero-3-phospho-(1'-sn-glycerol)</name>
        <dbReference type="ChEBI" id="CHEBI:64716"/>
    </ligand>
</feature>
<evidence type="ECO:0000256" key="5">
    <source>
        <dbReference type="ARBA" id="ARBA00022989"/>
    </source>
</evidence>
<keyword evidence="4 7" id="KW-0812">Transmembrane</keyword>
<dbReference type="AlphaFoldDB" id="A0A1W1Z7D1"/>
<dbReference type="PANTHER" id="PTHR30589:SF0">
    <property type="entry name" value="PHOSPHATIDYLGLYCEROL--PROLIPOPROTEIN DIACYLGLYCERYL TRANSFERASE"/>
    <property type="match status" value="1"/>
</dbReference>
<comment type="similarity">
    <text evidence="1 7">Belongs to the Lgt family.</text>
</comment>
<feature type="transmembrane region" description="Helical" evidence="7">
    <location>
        <begin position="170"/>
        <end position="187"/>
    </location>
</feature>
<dbReference type="GO" id="GO:0042158">
    <property type="term" value="P:lipoprotein biosynthetic process"/>
    <property type="evidence" value="ECO:0007669"/>
    <property type="project" value="UniProtKB-UniRule"/>
</dbReference>
<dbReference type="EC" id="2.5.1.145" evidence="7"/>
<dbReference type="GO" id="GO:0008961">
    <property type="term" value="F:phosphatidylglycerol-prolipoprotein diacylglyceryl transferase activity"/>
    <property type="evidence" value="ECO:0007669"/>
    <property type="project" value="UniProtKB-UniRule"/>
</dbReference>
<keyword evidence="5 7" id="KW-1133">Transmembrane helix</keyword>
<proteinExistence type="inferred from homology"/>
<dbReference type="GO" id="GO:0005886">
    <property type="term" value="C:plasma membrane"/>
    <property type="evidence" value="ECO:0007669"/>
    <property type="project" value="UniProtKB-SubCell"/>
</dbReference>
<protein>
    <recommendedName>
        <fullName evidence="7">Phosphatidylglycerol--prolipoprotein diacylglyceryl transferase</fullName>
        <ecNumber evidence="7">2.5.1.145</ecNumber>
    </recommendedName>
</protein>
<evidence type="ECO:0000256" key="2">
    <source>
        <dbReference type="ARBA" id="ARBA00022475"/>
    </source>
</evidence>
<sequence length="264" mass="29381">MHPILLKIGNITLYTYGLFVALGFMSAIWFASWRARVRGSAIGHQEITDLFFVILLSSLVGARLFYVIQNFSLFSARPLDIFKIWNGGLVFYGGFIVALLAAMVYIKKKNFNLWDTADLLAPAIALGHAVGRVGCLFAGCCYGKTCDLPWAITFSDPHSLAPLGVPLHPTQLYAVLSNLILFILLVAMDRKNAFSGRLFWIYIFLYGIFRSFLEIFRGDERGDFLLQVISPSQTIGIVMALVAVAMLWWLSHGTKSSKAPKSGR</sequence>
<keyword evidence="3 7" id="KW-0808">Transferase</keyword>
<evidence type="ECO:0000256" key="7">
    <source>
        <dbReference type="HAMAP-Rule" id="MF_01147"/>
    </source>
</evidence>
<dbReference type="UniPathway" id="UPA00664"/>
<evidence type="ECO:0000313" key="8">
    <source>
        <dbReference type="EMBL" id="SMC44350.1"/>
    </source>
</evidence>
<reference evidence="8 9" key="1">
    <citation type="submission" date="2017-04" db="EMBL/GenBank/DDBJ databases">
        <authorList>
            <person name="Afonso C.L."/>
            <person name="Miller P.J."/>
            <person name="Scott M.A."/>
            <person name="Spackman E."/>
            <person name="Goraichik I."/>
            <person name="Dimitrov K.M."/>
            <person name="Suarez D.L."/>
            <person name="Swayne D.E."/>
        </authorList>
    </citation>
    <scope>NUCLEOTIDE SEQUENCE [LARGE SCALE GENOMIC DNA]</scope>
    <source>
        <strain evidence="8 9">DSM 3385</strain>
    </source>
</reference>